<keyword evidence="1" id="KW-0812">Transmembrane</keyword>
<evidence type="ECO:0000256" key="1">
    <source>
        <dbReference type="SAM" id="Phobius"/>
    </source>
</evidence>
<dbReference type="RefSeq" id="WP_052606015.1">
    <property type="nucleotide sequence ID" value="NZ_JXYS01000075.1"/>
</dbReference>
<protein>
    <submittedName>
        <fullName evidence="2">Uncharacterized protein</fullName>
    </submittedName>
</protein>
<keyword evidence="3" id="KW-1185">Reference proteome</keyword>
<dbReference type="PATRIC" id="fig|1280514.3.peg.3150"/>
<dbReference type="Proteomes" id="UP000032360">
    <property type="component" value="Unassembled WGS sequence"/>
</dbReference>
<keyword evidence="1" id="KW-1133">Transmembrane helix</keyword>
<gene>
    <name evidence="2" type="ORF">AXFE_23840</name>
</gene>
<dbReference type="EMBL" id="JXYS01000075">
    <property type="protein sequence ID" value="KJF16719.1"/>
    <property type="molecule type" value="Genomic_DNA"/>
</dbReference>
<organism evidence="2 3">
    <name type="scientific">Acidithrix ferrooxidans</name>
    <dbReference type="NCBI Taxonomy" id="1280514"/>
    <lineage>
        <taxon>Bacteria</taxon>
        <taxon>Bacillati</taxon>
        <taxon>Actinomycetota</taxon>
        <taxon>Acidimicrobiia</taxon>
        <taxon>Acidimicrobiales</taxon>
        <taxon>Acidimicrobiaceae</taxon>
        <taxon>Acidithrix</taxon>
    </lineage>
</organism>
<feature type="transmembrane region" description="Helical" evidence="1">
    <location>
        <begin position="27"/>
        <end position="51"/>
    </location>
</feature>
<dbReference type="AlphaFoldDB" id="A0A0D8HFQ8"/>
<accession>A0A0D8HFQ8</accession>
<evidence type="ECO:0000313" key="2">
    <source>
        <dbReference type="EMBL" id="KJF16719.1"/>
    </source>
</evidence>
<dbReference type="STRING" id="1280514.AXFE_23840"/>
<proteinExistence type="predicted"/>
<comment type="caution">
    <text evidence="2">The sequence shown here is derived from an EMBL/GenBank/DDBJ whole genome shotgun (WGS) entry which is preliminary data.</text>
</comment>
<reference evidence="2 3" key="1">
    <citation type="submission" date="2015-01" db="EMBL/GenBank/DDBJ databases">
        <title>Draft genome of the acidophilic iron oxidizer Acidithrix ferrooxidans strain Py-F3.</title>
        <authorList>
            <person name="Poehlein A."/>
            <person name="Eisen S."/>
            <person name="Schloemann M."/>
            <person name="Johnson B.D."/>
            <person name="Daniel R."/>
            <person name="Muehling M."/>
        </authorList>
    </citation>
    <scope>NUCLEOTIDE SEQUENCE [LARGE SCALE GENOMIC DNA]</scope>
    <source>
        <strain evidence="2 3">Py-F3</strain>
    </source>
</reference>
<sequence length="872" mass="84286">MNKLKFDNSNTEEGGLSRRTGSFTKRFLAMTGAAALVVGGAGSVFIGAGAASATTTVSSSTYIVGSQVSGVTLGQSSTTESASAVYTLGFTATDGIAAGGSATLTLTDGAASGRWARALTKGPTSVIVTSGGNSVTLSGASVGYAPGSTKAATTVTMTLPSTFSVANGAAVTVQFTASNGAAAHTYTASVSTSSDSVPASGTSYTLVAAASAAITTSLSNAINGASATLTLGSMYLGDSTATPAAQLTFPSAAGNQGVFTLTYGGGTLPSSASNYTITATNSTGVVTTLTSADFAVAYGVGVTDTVSITLNGGTSIAAGDLVSISVAGAINPASGTTSVTPVITATETGTKAATWVVDDTSTYSGTAGTVNSLTLGSPTSVTGLSITPASTTSSASTSYSINFKATSALVKGNLVNVALASGTVLGTSAYVVDATSGTSYVATVTPGTGSAANTGTVTLTAGVSAGDSVTVTLIGVTNPTAGGSDSGTISTTSDSVAATANYAITAATTSTLAPIVTLSSGSAGGSATYTITDISASAAYATGSTTGQIGLYFPSGTGLPTAPSQYSITDLTNSSGTGAPASVSVDTTTVTGDNGVTLTVSKSISMNDQLKIVVTGAINPVGGSYSAQFTGLNGSVQTVAPSFPTTAMTYPNGAFVQSGAQIDVIAGGYGFGISTQAAFAQLQAMDPASVVTGTFPAATGPRAGTLIQVAGSAGIWVVGTDGKIYQFSSASQFMADGYSPMQVVQVPSSGGLTVGTGAAPTAAMTLADGSIQNFGGTYYVYSGGHAFGIPTQADAAAIEASTGSMVITGSGSAPTSATIADGSLIQPVGSAGIYVTSGGSAYQFNSGTQLRGNGYTVMFVVMVPSLGSVTVG</sequence>
<evidence type="ECO:0000313" key="3">
    <source>
        <dbReference type="Proteomes" id="UP000032360"/>
    </source>
</evidence>
<keyword evidence="1" id="KW-0472">Membrane</keyword>
<name>A0A0D8HFQ8_9ACTN</name>